<gene>
    <name evidence="1" type="ORF">NPIL_99841</name>
</gene>
<keyword evidence="2" id="KW-1185">Reference proteome</keyword>
<organism evidence="1 2">
    <name type="scientific">Nephila pilipes</name>
    <name type="common">Giant wood spider</name>
    <name type="synonym">Nephila maculata</name>
    <dbReference type="NCBI Taxonomy" id="299642"/>
    <lineage>
        <taxon>Eukaryota</taxon>
        <taxon>Metazoa</taxon>
        <taxon>Ecdysozoa</taxon>
        <taxon>Arthropoda</taxon>
        <taxon>Chelicerata</taxon>
        <taxon>Arachnida</taxon>
        <taxon>Araneae</taxon>
        <taxon>Araneomorphae</taxon>
        <taxon>Entelegynae</taxon>
        <taxon>Araneoidea</taxon>
        <taxon>Nephilidae</taxon>
        <taxon>Nephila</taxon>
    </lineage>
</organism>
<proteinExistence type="predicted"/>
<evidence type="ECO:0000313" key="1">
    <source>
        <dbReference type="EMBL" id="GFT27146.1"/>
    </source>
</evidence>
<dbReference type="EMBL" id="BMAW01060649">
    <property type="protein sequence ID" value="GFT27146.1"/>
    <property type="molecule type" value="Genomic_DNA"/>
</dbReference>
<reference evidence="1" key="1">
    <citation type="submission" date="2020-08" db="EMBL/GenBank/DDBJ databases">
        <title>Multicomponent nature underlies the extraordinary mechanical properties of spider dragline silk.</title>
        <authorList>
            <person name="Kono N."/>
            <person name="Nakamura H."/>
            <person name="Mori M."/>
            <person name="Yoshida Y."/>
            <person name="Ohtoshi R."/>
            <person name="Malay A.D."/>
            <person name="Moran D.A.P."/>
            <person name="Tomita M."/>
            <person name="Numata K."/>
            <person name="Arakawa K."/>
        </authorList>
    </citation>
    <scope>NUCLEOTIDE SEQUENCE</scope>
</reference>
<name>A0A8X6NPG1_NEPPI</name>
<accession>A0A8X6NPG1</accession>
<dbReference type="AlphaFoldDB" id="A0A8X6NPG1"/>
<comment type="caution">
    <text evidence="1">The sequence shown here is derived from an EMBL/GenBank/DDBJ whole genome shotgun (WGS) entry which is preliminary data.</text>
</comment>
<sequence>MGIWSNGTYAHDYHESNAVNRLSSGEMDERVGPAESPFAFDPTSGMLELEQPFCNYSALGDASNFKLCGKDSWSYEIIGIKQVTHPAFYRSRGNSNRNSGQ</sequence>
<evidence type="ECO:0000313" key="2">
    <source>
        <dbReference type="Proteomes" id="UP000887013"/>
    </source>
</evidence>
<dbReference type="Proteomes" id="UP000887013">
    <property type="component" value="Unassembled WGS sequence"/>
</dbReference>
<protein>
    <submittedName>
        <fullName evidence="1">Uncharacterized protein</fullName>
    </submittedName>
</protein>